<evidence type="ECO:0000259" key="2">
    <source>
        <dbReference type="Pfam" id="PF18013"/>
    </source>
</evidence>
<dbReference type="Proteomes" id="UP001196565">
    <property type="component" value="Unassembled WGS sequence"/>
</dbReference>
<organism evidence="3 4">
    <name type="scientific">Roseomonas alba</name>
    <dbReference type="NCBI Taxonomy" id="2846776"/>
    <lineage>
        <taxon>Bacteria</taxon>
        <taxon>Pseudomonadati</taxon>
        <taxon>Pseudomonadota</taxon>
        <taxon>Alphaproteobacteria</taxon>
        <taxon>Acetobacterales</taxon>
        <taxon>Roseomonadaceae</taxon>
        <taxon>Roseomonas</taxon>
    </lineage>
</organism>
<evidence type="ECO:0000313" key="3">
    <source>
        <dbReference type="EMBL" id="MBW6397033.1"/>
    </source>
</evidence>
<evidence type="ECO:0000313" key="4">
    <source>
        <dbReference type="Proteomes" id="UP001196565"/>
    </source>
</evidence>
<dbReference type="InterPro" id="IPR041219">
    <property type="entry name" value="Phage_lysozyme2"/>
</dbReference>
<protein>
    <recommendedName>
        <fullName evidence="2">Phage tail lysozyme domain-containing protein</fullName>
    </recommendedName>
</protein>
<keyword evidence="4" id="KW-1185">Reference proteome</keyword>
<dbReference type="EMBL" id="JAHYBZ010000001">
    <property type="protein sequence ID" value="MBW6397033.1"/>
    <property type="molecule type" value="Genomic_DNA"/>
</dbReference>
<evidence type="ECO:0000256" key="1">
    <source>
        <dbReference type="SAM" id="MobiDB-lite"/>
    </source>
</evidence>
<feature type="region of interest" description="Disordered" evidence="1">
    <location>
        <begin position="685"/>
        <end position="725"/>
    </location>
</feature>
<name>A0ABS7A409_9PROT</name>
<feature type="compositionally biased region" description="Pro residues" evidence="1">
    <location>
        <begin position="707"/>
        <end position="720"/>
    </location>
</feature>
<feature type="domain" description="Phage tail lysozyme" evidence="2">
    <location>
        <begin position="553"/>
        <end position="680"/>
    </location>
</feature>
<proteinExistence type="predicted"/>
<comment type="caution">
    <text evidence="3">The sequence shown here is derived from an EMBL/GenBank/DDBJ whole genome shotgun (WGS) entry which is preliminary data.</text>
</comment>
<dbReference type="Pfam" id="PF18013">
    <property type="entry name" value="Phage_lysozyme2"/>
    <property type="match status" value="1"/>
</dbReference>
<reference evidence="3 4" key="1">
    <citation type="submission" date="2021-07" db="EMBL/GenBank/DDBJ databases">
        <authorList>
            <person name="So Y."/>
        </authorList>
    </citation>
    <scope>NUCLEOTIDE SEQUENCE [LARGE SCALE GENOMIC DNA]</scope>
    <source>
        <strain evidence="3 4">HJA6</strain>
    </source>
</reference>
<sequence length="766" mass="81192">MFDAARWRHLHPDGTRGDRLHSNAVRYVLQGTSFASGAHAPQAMVPMSAGGAQPSGGGGISLPGFQMPSAGGVASGLGRSAMSGGAWMLGMAGVGAAAGLAGMASQAVSQAQQEAVANDTLLRSLRDLDTDFGGLRRSVRDATAGLGLTYQEAQRLSLAWVRATNETSGDAATRNMRFAVGAARSLGLESGSMVGGAGRAAFLGEDPRRFAVLLAETMRDSRMTGQGEAVMGQLLRWQEGFARNMSGAGALDRAAGMYATLSSSGIPGLRGEMGASLMDRVNASLSQGGAAGDASMHLTYRAMARNGITDPYRIEHLLAGGMFERIGENGPTVFEATSQEINRLYAGMPDYQRWHAMGRHFGINPRQAQALERAMRSGGNLGGMGRDLAALGINIQDINPTSLAEIAELSGHSMVSAEAVTRFRQNRAIPQADRDRVGGMLGEDQRREMIRLLAQHGGTRTDGDQVRDTMAQMANALTAAGTGLVPVLNDMREVLSDLGQNIGTLSETLGDVYEGYVRGNPDARQSLERRRNGGAAGGNFRGEAITGAEEAQRARFIYEEGIRRGLTHEQASAVVAQARVESNFRAGARGDSGRSHGVFQHDAARRAAMERQFGLQPGAYSTSSFEGQVRMSYWEMLESSGRDNVGAALRRTQTAREAGALLSNQWERPGDRLGEARRRGGLSENFSEHFRNGGAMPDAPNAVTPARPDPPGNTPAPAPARPDGQQQAFNIAPLDVFIRDSSGAVMREESLPVTRIGGDARPWGIA</sequence>
<accession>A0ABS7A409</accession>
<dbReference type="Gene3D" id="1.10.530.10">
    <property type="match status" value="1"/>
</dbReference>
<gene>
    <name evidence="3" type="ORF">KPL78_04195</name>
</gene>